<dbReference type="Proteomes" id="UP000008370">
    <property type="component" value="Unassembled WGS sequence"/>
</dbReference>
<accession>K5WAM8</accession>
<feature type="region of interest" description="Disordered" evidence="1">
    <location>
        <begin position="50"/>
        <end position="72"/>
    </location>
</feature>
<evidence type="ECO:0000313" key="2">
    <source>
        <dbReference type="EMBL" id="EKM60993.1"/>
    </source>
</evidence>
<dbReference type="KEGG" id="pco:PHACADRAFT_24215"/>
<gene>
    <name evidence="2" type="ORF">PHACADRAFT_24215</name>
</gene>
<dbReference type="HOGENOM" id="CLU_1907404_0_0_1"/>
<sequence>MKRKHVGLHNKRDMCLPDMWDTNSHSPSFPPQIALTRPQFFFEWPRGAKLRPRDATSSSPQTPATSAAITAAGTRGELDRGALYDLLVSLFVDDNNNARDMSIYRGTRPLITSSTKESLCIAGAGTTQAYDPP</sequence>
<feature type="compositionally biased region" description="Low complexity" evidence="1">
    <location>
        <begin position="55"/>
        <end position="72"/>
    </location>
</feature>
<keyword evidence="3" id="KW-1185">Reference proteome</keyword>
<evidence type="ECO:0000313" key="3">
    <source>
        <dbReference type="Proteomes" id="UP000008370"/>
    </source>
</evidence>
<proteinExistence type="predicted"/>
<dbReference type="GeneID" id="18913681"/>
<name>K5WAM8_PHACS</name>
<dbReference type="RefSeq" id="XP_007389583.1">
    <property type="nucleotide sequence ID" value="XM_007389521.1"/>
</dbReference>
<dbReference type="InParanoid" id="K5WAM8"/>
<organism evidence="2 3">
    <name type="scientific">Phanerochaete carnosa (strain HHB-10118-sp)</name>
    <name type="common">White-rot fungus</name>
    <name type="synonym">Peniophora carnosa</name>
    <dbReference type="NCBI Taxonomy" id="650164"/>
    <lineage>
        <taxon>Eukaryota</taxon>
        <taxon>Fungi</taxon>
        <taxon>Dikarya</taxon>
        <taxon>Basidiomycota</taxon>
        <taxon>Agaricomycotina</taxon>
        <taxon>Agaricomycetes</taxon>
        <taxon>Polyporales</taxon>
        <taxon>Phanerochaetaceae</taxon>
        <taxon>Phanerochaete</taxon>
    </lineage>
</organism>
<dbReference type="AlphaFoldDB" id="K5WAM8"/>
<reference evidence="2 3" key="1">
    <citation type="journal article" date="2012" name="BMC Genomics">
        <title>Comparative genomics of the white-rot fungi, Phanerochaete carnosa and P. chrysosporium, to elucidate the genetic basis of the distinct wood types they colonize.</title>
        <authorList>
            <person name="Suzuki H."/>
            <person name="MacDonald J."/>
            <person name="Syed K."/>
            <person name="Salamov A."/>
            <person name="Hori C."/>
            <person name="Aerts A."/>
            <person name="Henrissat B."/>
            <person name="Wiebenga A."/>
            <person name="vanKuyk P.A."/>
            <person name="Barry K."/>
            <person name="Lindquist E."/>
            <person name="LaButti K."/>
            <person name="Lapidus A."/>
            <person name="Lucas S."/>
            <person name="Coutinho P."/>
            <person name="Gong Y."/>
            <person name="Samejima M."/>
            <person name="Mahadevan R."/>
            <person name="Abou-Zaid M."/>
            <person name="de Vries R.P."/>
            <person name="Igarashi K."/>
            <person name="Yadav J.S."/>
            <person name="Grigoriev I.V."/>
            <person name="Master E.R."/>
        </authorList>
    </citation>
    <scope>NUCLEOTIDE SEQUENCE [LARGE SCALE GENOMIC DNA]</scope>
    <source>
        <strain evidence="2 3">HHB-10118-sp</strain>
    </source>
</reference>
<dbReference type="EMBL" id="JH930468">
    <property type="protein sequence ID" value="EKM60993.1"/>
    <property type="molecule type" value="Genomic_DNA"/>
</dbReference>
<protein>
    <submittedName>
        <fullName evidence="2">Uncharacterized protein</fullName>
    </submittedName>
</protein>
<evidence type="ECO:0000256" key="1">
    <source>
        <dbReference type="SAM" id="MobiDB-lite"/>
    </source>
</evidence>